<gene>
    <name evidence="7" type="ORF">E7747_12450</name>
</gene>
<evidence type="ECO:0000313" key="7">
    <source>
        <dbReference type="EMBL" id="QCD43023.1"/>
    </source>
</evidence>
<dbReference type="PANTHER" id="PTHR31339">
    <property type="entry name" value="PECTIN LYASE-RELATED"/>
    <property type="match status" value="1"/>
</dbReference>
<dbReference type="Proteomes" id="UP000297149">
    <property type="component" value="Chromosome"/>
</dbReference>
<dbReference type="RefSeq" id="WP_136416293.1">
    <property type="nucleotide sequence ID" value="NZ_CP039396.1"/>
</dbReference>
<dbReference type="PANTHER" id="PTHR31339:SF9">
    <property type="entry name" value="PLASMIN AND FIBRONECTIN-BINDING PROTEIN A"/>
    <property type="match status" value="1"/>
</dbReference>
<evidence type="ECO:0000259" key="6">
    <source>
        <dbReference type="Pfam" id="PF20434"/>
    </source>
</evidence>
<dbReference type="AlphaFoldDB" id="A0A4P7W4T1"/>
<dbReference type="KEGG" id="ddb:E7747_12450"/>
<dbReference type="SUPFAM" id="SSF53474">
    <property type="entry name" value="alpha/beta-Hydrolases"/>
    <property type="match status" value="1"/>
</dbReference>
<evidence type="ECO:0000256" key="5">
    <source>
        <dbReference type="SAM" id="SignalP"/>
    </source>
</evidence>
<dbReference type="InterPro" id="IPR029058">
    <property type="entry name" value="AB_hydrolase_fold"/>
</dbReference>
<dbReference type="Gene3D" id="2.160.20.10">
    <property type="entry name" value="Single-stranded right-handed beta-helix, Pectin lyase-like"/>
    <property type="match status" value="1"/>
</dbReference>
<dbReference type="GO" id="GO:0005975">
    <property type="term" value="P:carbohydrate metabolic process"/>
    <property type="evidence" value="ECO:0007669"/>
    <property type="project" value="InterPro"/>
</dbReference>
<dbReference type="InterPro" id="IPR051801">
    <property type="entry name" value="GH28_Enzymes"/>
</dbReference>
<dbReference type="InterPro" id="IPR049492">
    <property type="entry name" value="BD-FAE-like_dom"/>
</dbReference>
<dbReference type="GO" id="GO:0004650">
    <property type="term" value="F:polygalacturonase activity"/>
    <property type="evidence" value="ECO:0007669"/>
    <property type="project" value="InterPro"/>
</dbReference>
<feature type="chain" id="PRO_5020307899" description="BD-FAE-like domain-containing protein" evidence="5">
    <location>
        <begin position="21"/>
        <end position="760"/>
    </location>
</feature>
<evidence type="ECO:0000256" key="2">
    <source>
        <dbReference type="ARBA" id="ARBA00022801"/>
    </source>
</evidence>
<feature type="signal peptide" evidence="5">
    <location>
        <begin position="1"/>
        <end position="20"/>
    </location>
</feature>
<dbReference type="Pfam" id="PF20434">
    <property type="entry name" value="BD-FAE"/>
    <property type="match status" value="1"/>
</dbReference>
<name>A0A4P7W4T1_9BACT</name>
<dbReference type="InterPro" id="IPR011050">
    <property type="entry name" value="Pectin_lyase_fold/virulence"/>
</dbReference>
<keyword evidence="2 4" id="KW-0378">Hydrolase</keyword>
<keyword evidence="3 4" id="KW-0326">Glycosidase</keyword>
<dbReference type="SUPFAM" id="SSF51126">
    <property type="entry name" value="Pectin lyase-like"/>
    <property type="match status" value="1"/>
</dbReference>
<dbReference type="InterPro" id="IPR012334">
    <property type="entry name" value="Pectin_lyas_fold"/>
</dbReference>
<evidence type="ECO:0000256" key="1">
    <source>
        <dbReference type="ARBA" id="ARBA00008834"/>
    </source>
</evidence>
<keyword evidence="5" id="KW-0732">Signal</keyword>
<evidence type="ECO:0000313" key="8">
    <source>
        <dbReference type="Proteomes" id="UP000297149"/>
    </source>
</evidence>
<comment type="similarity">
    <text evidence="1 4">Belongs to the glycosyl hydrolase 28 family.</text>
</comment>
<proteinExistence type="inferred from homology"/>
<dbReference type="Pfam" id="PF00295">
    <property type="entry name" value="Glyco_hydro_28"/>
    <property type="match status" value="1"/>
</dbReference>
<sequence length="760" mass="84342">MKIHVMSALVAIMCCFMADAAIPAVPRDTSFTVWSTDKKIRKNHPEAVVAKPSLPDGVRAYNDVVYTTIKKTRFGDRDLHVDIFRPDDNKTYPALIMIHGGGWNSGDKSLQIPMAQQIALRGYVTIPVEYRLIPEALYPAGLHDIKTAVRWVRANAAQYGIDPERIAVSGCSAGAQLATLVGVTNGSKTHEGKGDWRKVSSDVQAVINMDGIATFVSESNIADARDRFNKKGVLPVNAQWLGGLYEDSPNNWKEASSLLWITPKSAPVCFISSGLPRYSDGRDSLVAIYDSLGIYSERHRIPVDVHPFWFFHPWVDTTVDYATSFLDRMFKPDSAKLPKRYRLTDYGVINDSTLLQTSAIQSVIDRAEAEGGGEVVVPAGTYLTGALFFKPGTSLTLYEGAVIKGSDDINDYPLIPSRMEGRSIYYHAALINVYHVDSFEISGPGTINGNGYKFWVEFWDNVERANKSGRPWTNLEVRRPRLVFLWGCDNACLSGVRLINSAFWTSHFYRCNDLVIENCEVQAPREPVRAPSSDAIDLDGCHRVIVRGCYLNCDDDGVCLKGGKGVYADRSYENDSVTDILVDGCVFGPNLHGTLTLGSECIHADNVVMRNCRVDNDCSVLRLKMRPDTYQTYENIRVENITGRFGTLVEILPWKQFFTLEGSNEHPVGLIRNVCISNVSGSCESLGVIAANADDTVIDFTISDIDVRAKTCIFRCNYPEVRLDNVKVNGKSPDILPADDEMKDSLNFDAVDLQQGKNKM</sequence>
<accession>A0A4P7W4T1</accession>
<organism evidence="7 8">
    <name type="scientific">Duncaniella dubosii</name>
    <dbReference type="NCBI Taxonomy" id="2518971"/>
    <lineage>
        <taxon>Bacteria</taxon>
        <taxon>Pseudomonadati</taxon>
        <taxon>Bacteroidota</taxon>
        <taxon>Bacteroidia</taxon>
        <taxon>Bacteroidales</taxon>
        <taxon>Muribaculaceae</taxon>
        <taxon>Duncaniella</taxon>
    </lineage>
</organism>
<dbReference type="EMBL" id="CP039396">
    <property type="protein sequence ID" value="QCD43023.1"/>
    <property type="molecule type" value="Genomic_DNA"/>
</dbReference>
<reference evidence="8" key="1">
    <citation type="submission" date="2019-02" db="EMBL/GenBank/DDBJ databases">
        <title>Isolation and identification of novel species under the genus Muribaculum.</title>
        <authorList>
            <person name="Miyake S."/>
            <person name="Ding Y."/>
            <person name="Low A."/>
            <person name="Soh M."/>
            <person name="Seedorf H."/>
        </authorList>
    </citation>
    <scope>NUCLEOTIDE SEQUENCE [LARGE SCALE GENOMIC DNA]</scope>
    <source>
        <strain evidence="8">H5</strain>
    </source>
</reference>
<dbReference type="Gene3D" id="3.40.50.1820">
    <property type="entry name" value="alpha/beta hydrolase"/>
    <property type="match status" value="1"/>
</dbReference>
<evidence type="ECO:0000256" key="4">
    <source>
        <dbReference type="RuleBase" id="RU361169"/>
    </source>
</evidence>
<evidence type="ECO:0000256" key="3">
    <source>
        <dbReference type="ARBA" id="ARBA00023295"/>
    </source>
</evidence>
<dbReference type="InterPro" id="IPR000743">
    <property type="entry name" value="Glyco_hydro_28"/>
</dbReference>
<keyword evidence="8" id="KW-1185">Reference proteome</keyword>
<feature type="domain" description="BD-FAE-like" evidence="6">
    <location>
        <begin position="82"/>
        <end position="271"/>
    </location>
</feature>
<protein>
    <recommendedName>
        <fullName evidence="6">BD-FAE-like domain-containing protein</fullName>
    </recommendedName>
</protein>